<dbReference type="Gene3D" id="1.20.1250.20">
    <property type="entry name" value="MFS general substrate transporter like domains"/>
    <property type="match status" value="2"/>
</dbReference>
<evidence type="ECO:0000256" key="2">
    <source>
        <dbReference type="ARBA" id="ARBA00022692"/>
    </source>
</evidence>
<feature type="transmembrane region" description="Helical" evidence="5">
    <location>
        <begin position="298"/>
        <end position="316"/>
    </location>
</feature>
<feature type="transmembrane region" description="Helical" evidence="5">
    <location>
        <begin position="361"/>
        <end position="381"/>
    </location>
</feature>
<feature type="transmembrane region" description="Helical" evidence="5">
    <location>
        <begin position="52"/>
        <end position="76"/>
    </location>
</feature>
<feature type="transmembrane region" description="Helical" evidence="5">
    <location>
        <begin position="115"/>
        <end position="135"/>
    </location>
</feature>
<dbReference type="GO" id="GO:0022857">
    <property type="term" value="F:transmembrane transporter activity"/>
    <property type="evidence" value="ECO:0007669"/>
    <property type="project" value="InterPro"/>
</dbReference>
<evidence type="ECO:0000256" key="5">
    <source>
        <dbReference type="SAM" id="Phobius"/>
    </source>
</evidence>
<dbReference type="Pfam" id="PF07690">
    <property type="entry name" value="MFS_1"/>
    <property type="match status" value="1"/>
</dbReference>
<proteinExistence type="predicted"/>
<feature type="transmembrane region" description="Helical" evidence="5">
    <location>
        <begin position="265"/>
        <end position="286"/>
    </location>
</feature>
<dbReference type="InterPro" id="IPR020846">
    <property type="entry name" value="MFS_dom"/>
</dbReference>
<dbReference type="PANTHER" id="PTHR23528:SF1">
    <property type="entry name" value="MAJOR FACILITATOR SUPERFAMILY (MFS) PROFILE DOMAIN-CONTAINING PROTEIN"/>
    <property type="match status" value="1"/>
</dbReference>
<evidence type="ECO:0000259" key="6">
    <source>
        <dbReference type="PROSITE" id="PS50850"/>
    </source>
</evidence>
<dbReference type="InterPro" id="IPR036259">
    <property type="entry name" value="MFS_trans_sf"/>
</dbReference>
<dbReference type="InterPro" id="IPR011701">
    <property type="entry name" value="MFS"/>
</dbReference>
<feature type="transmembrane region" description="Helical" evidence="5">
    <location>
        <begin position="228"/>
        <end position="245"/>
    </location>
</feature>
<reference evidence="7 8" key="1">
    <citation type="submission" date="2020-08" db="EMBL/GenBank/DDBJ databases">
        <title>Sequencing the genomes of 1000 actinobacteria strains.</title>
        <authorList>
            <person name="Klenk H.-P."/>
        </authorList>
    </citation>
    <scope>NUCLEOTIDE SEQUENCE [LARGE SCALE GENOMIC DNA]</scope>
    <source>
        <strain evidence="7 8">DSM 24823</strain>
    </source>
</reference>
<feature type="transmembrane region" description="Helical" evidence="5">
    <location>
        <begin position="322"/>
        <end position="340"/>
    </location>
</feature>
<keyword evidence="8" id="KW-1185">Reference proteome</keyword>
<sequence length="412" mass="43869">MSTLAPALPRTSDRRLLTWLFVMNAALLTCYAGFMVIFIPDQVQQIDPVNKVGNLAIVMTASSVGAIIIHPLIGAFSDRTRSRFGRRAPWMVISAATAALFMVLLSGAAELWSLGVYWVLVMLALNAVGTAQAAIVPDRIPRQRFGVASGVLAMGTFLGMGLGVAGAGFFADSIGIGYATFGGIILVASLLFTIFNRDFSSRDMAVKPFRWRTFFASFWVSPRAFPDFWWAFAGRFMLILAYQSVQSYLLYILRDYVGVSDAESTALSTPLTAVMLVGALATAFAVGKLSDRAGKRKIFVIVASLIMGASLAIPLVSPTIGGMFALAVTFGLGYGIYMSVDAALMTEVLPTAEAAAKDLGILNIATTLPQALTPVIVWALIALTGSYTAVFTAGIVFAIVGALSVLPIRSVR</sequence>
<accession>A0A7W9FCS7</accession>
<feature type="transmembrane region" description="Helical" evidence="5">
    <location>
        <begin position="88"/>
        <end position="109"/>
    </location>
</feature>
<feature type="transmembrane region" description="Helical" evidence="5">
    <location>
        <begin position="387"/>
        <end position="408"/>
    </location>
</feature>
<dbReference type="PANTHER" id="PTHR23528">
    <property type="match status" value="1"/>
</dbReference>
<feature type="transmembrane region" description="Helical" evidence="5">
    <location>
        <begin position="16"/>
        <end position="40"/>
    </location>
</feature>
<dbReference type="PROSITE" id="PS50850">
    <property type="entry name" value="MFS"/>
    <property type="match status" value="1"/>
</dbReference>
<comment type="caution">
    <text evidence="7">The sequence shown here is derived from an EMBL/GenBank/DDBJ whole genome shotgun (WGS) entry which is preliminary data.</text>
</comment>
<evidence type="ECO:0000313" key="8">
    <source>
        <dbReference type="Proteomes" id="UP000517712"/>
    </source>
</evidence>
<dbReference type="GO" id="GO:0005886">
    <property type="term" value="C:plasma membrane"/>
    <property type="evidence" value="ECO:0007669"/>
    <property type="project" value="UniProtKB-SubCell"/>
</dbReference>
<feature type="transmembrane region" description="Helical" evidence="5">
    <location>
        <begin position="147"/>
        <end position="170"/>
    </location>
</feature>
<evidence type="ECO:0000256" key="4">
    <source>
        <dbReference type="ARBA" id="ARBA00023136"/>
    </source>
</evidence>
<dbReference type="AlphaFoldDB" id="A0A7W9FCS7"/>
<evidence type="ECO:0000256" key="3">
    <source>
        <dbReference type="ARBA" id="ARBA00022989"/>
    </source>
</evidence>
<dbReference type="SUPFAM" id="SSF103473">
    <property type="entry name" value="MFS general substrate transporter"/>
    <property type="match status" value="1"/>
</dbReference>
<keyword evidence="2 5" id="KW-0812">Transmembrane</keyword>
<name>A0A7W9FCS7_9MICO</name>
<organism evidence="7 8">
    <name type="scientific">Microbacterium ginsengiterrae</name>
    <dbReference type="NCBI Taxonomy" id="546115"/>
    <lineage>
        <taxon>Bacteria</taxon>
        <taxon>Bacillati</taxon>
        <taxon>Actinomycetota</taxon>
        <taxon>Actinomycetes</taxon>
        <taxon>Micrococcales</taxon>
        <taxon>Microbacteriaceae</taxon>
        <taxon>Microbacterium</taxon>
    </lineage>
</organism>
<feature type="domain" description="Major facilitator superfamily (MFS) profile" evidence="6">
    <location>
        <begin position="227"/>
        <end position="412"/>
    </location>
</feature>
<evidence type="ECO:0000313" key="7">
    <source>
        <dbReference type="EMBL" id="MBB5742753.1"/>
    </source>
</evidence>
<dbReference type="RefSeq" id="WP_184282312.1">
    <property type="nucleotide sequence ID" value="NZ_BAAAPG010000001.1"/>
</dbReference>
<feature type="transmembrane region" description="Helical" evidence="5">
    <location>
        <begin position="176"/>
        <end position="195"/>
    </location>
</feature>
<gene>
    <name evidence="7" type="ORF">HD600_001250</name>
</gene>
<keyword evidence="4 5" id="KW-0472">Membrane</keyword>
<protein>
    <submittedName>
        <fullName evidence="7">MFS family permease</fullName>
    </submittedName>
</protein>
<evidence type="ECO:0000256" key="1">
    <source>
        <dbReference type="ARBA" id="ARBA00004651"/>
    </source>
</evidence>
<dbReference type="EMBL" id="JACHMU010000001">
    <property type="protein sequence ID" value="MBB5742753.1"/>
    <property type="molecule type" value="Genomic_DNA"/>
</dbReference>
<dbReference type="Proteomes" id="UP000517712">
    <property type="component" value="Unassembled WGS sequence"/>
</dbReference>
<keyword evidence="3 5" id="KW-1133">Transmembrane helix</keyword>
<comment type="subcellular location">
    <subcellularLocation>
        <location evidence="1">Cell membrane</location>
        <topology evidence="1">Multi-pass membrane protein</topology>
    </subcellularLocation>
</comment>